<name>D4AZV4_ARTBC</name>
<dbReference type="Gene3D" id="2.60.40.790">
    <property type="match status" value="1"/>
</dbReference>
<dbReference type="PANTHER" id="PTHR22932:SF1">
    <property type="entry name" value="CO-CHAPERONE PROTEIN DAF-41"/>
    <property type="match status" value="1"/>
</dbReference>
<dbReference type="RefSeq" id="XP_003011969.1">
    <property type="nucleotide sequence ID" value="XM_003011923.1"/>
</dbReference>
<dbReference type="AlphaFoldDB" id="D4AZV4"/>
<accession>D4AZV4</accession>
<gene>
    <name evidence="2" type="ORF">ARB_01724</name>
</gene>
<dbReference type="GeneID" id="9519293"/>
<dbReference type="GO" id="GO:0051087">
    <property type="term" value="F:protein-folding chaperone binding"/>
    <property type="evidence" value="ECO:0007669"/>
    <property type="project" value="TreeGrafter"/>
</dbReference>
<feature type="region of interest" description="Disordered" evidence="1">
    <location>
        <begin position="30"/>
        <end position="87"/>
    </location>
</feature>
<dbReference type="OMA" id="EEGPYWP"/>
<evidence type="ECO:0000313" key="3">
    <source>
        <dbReference type="Proteomes" id="UP000008866"/>
    </source>
</evidence>
<proteinExistence type="predicted"/>
<dbReference type="InterPro" id="IPR008978">
    <property type="entry name" value="HSP20-like_chaperone"/>
</dbReference>
<evidence type="ECO:0000256" key="1">
    <source>
        <dbReference type="SAM" id="MobiDB-lite"/>
    </source>
</evidence>
<organism evidence="2 3">
    <name type="scientific">Arthroderma benhamiae (strain ATCC MYA-4681 / CBS 112371)</name>
    <name type="common">Trichophyton mentagrophytes</name>
    <dbReference type="NCBI Taxonomy" id="663331"/>
    <lineage>
        <taxon>Eukaryota</taxon>
        <taxon>Fungi</taxon>
        <taxon>Dikarya</taxon>
        <taxon>Ascomycota</taxon>
        <taxon>Pezizomycotina</taxon>
        <taxon>Eurotiomycetes</taxon>
        <taxon>Eurotiomycetidae</taxon>
        <taxon>Onygenales</taxon>
        <taxon>Arthrodermataceae</taxon>
        <taxon>Trichophyton</taxon>
    </lineage>
</organism>
<keyword evidence="3" id="KW-1185">Reference proteome</keyword>
<dbReference type="GO" id="GO:0006457">
    <property type="term" value="P:protein folding"/>
    <property type="evidence" value="ECO:0007669"/>
    <property type="project" value="TreeGrafter"/>
</dbReference>
<sequence>MANPEITWWQRSSDSDPKRNTIGLRFLVSDLGVAPKETKQPGSTDTAQKDTDSGTPSKDSGEAETAQAENKTEKDASGEKVFHGPGGSRIVVTPTTISFMGYSTFSKTLYDVELKLAGKVKPDSATCNIQKQLANVVLEVQKQELDTSYWTTLVEAKKLGFLKTDFEMWRDEDEQEPVKEDFGPTSLEYEDALGQFAGMEGMGMGGAGGMGIGGDEQTQTGDDDSEMPGLESGEGTEEEKGDTSSTDKPKIEVLP</sequence>
<dbReference type="HOGENOM" id="CLU_078883_0_0_1"/>
<dbReference type="EMBL" id="ABSU01000022">
    <property type="protein sequence ID" value="EFE31329.1"/>
    <property type="molecule type" value="Genomic_DNA"/>
</dbReference>
<comment type="caution">
    <text evidence="2">The sequence shown here is derived from an EMBL/GenBank/DDBJ whole genome shotgun (WGS) entry which is preliminary data.</text>
</comment>
<dbReference type="PANTHER" id="PTHR22932">
    <property type="entry name" value="TELOMERASE-BINDING PROTEIN P23 HSP90 CO-CHAPERONE"/>
    <property type="match status" value="1"/>
</dbReference>
<evidence type="ECO:0000313" key="2">
    <source>
        <dbReference type="EMBL" id="EFE31329.1"/>
    </source>
</evidence>
<dbReference type="Proteomes" id="UP000008866">
    <property type="component" value="Unassembled WGS sequence"/>
</dbReference>
<dbReference type="InterPro" id="IPR045250">
    <property type="entry name" value="p23-like"/>
</dbReference>
<dbReference type="SUPFAM" id="SSF49764">
    <property type="entry name" value="HSP20-like chaperones"/>
    <property type="match status" value="1"/>
</dbReference>
<dbReference type="KEGG" id="abe:ARB_01724"/>
<feature type="compositionally biased region" description="Gly residues" evidence="1">
    <location>
        <begin position="200"/>
        <end position="214"/>
    </location>
</feature>
<dbReference type="GO" id="GO:0005634">
    <property type="term" value="C:nucleus"/>
    <property type="evidence" value="ECO:0007669"/>
    <property type="project" value="TreeGrafter"/>
</dbReference>
<dbReference type="GO" id="GO:0051131">
    <property type="term" value="P:chaperone-mediated protein complex assembly"/>
    <property type="evidence" value="ECO:0007669"/>
    <property type="project" value="TreeGrafter"/>
</dbReference>
<dbReference type="eggNOG" id="KOG3158">
    <property type="taxonomic scope" value="Eukaryota"/>
</dbReference>
<feature type="region of interest" description="Disordered" evidence="1">
    <location>
        <begin position="1"/>
        <end position="20"/>
    </location>
</feature>
<protein>
    <submittedName>
        <fullName evidence="2">Hsp90 binding co-chaperone (Sba1), putative</fullName>
    </submittedName>
</protein>
<dbReference type="OrthoDB" id="1564555at2759"/>
<reference evidence="3" key="1">
    <citation type="journal article" date="2011" name="Genome Biol.">
        <title>Comparative and functional genomics provide insights into the pathogenicity of dermatophytic fungi.</title>
        <authorList>
            <person name="Burmester A."/>
            <person name="Shelest E."/>
            <person name="Gloeckner G."/>
            <person name="Heddergott C."/>
            <person name="Schindler S."/>
            <person name="Staib P."/>
            <person name="Heidel A."/>
            <person name="Felder M."/>
            <person name="Petzold A."/>
            <person name="Szafranski K."/>
            <person name="Feuermann M."/>
            <person name="Pedruzzi I."/>
            <person name="Priebe S."/>
            <person name="Groth M."/>
            <person name="Winkler R."/>
            <person name="Li W."/>
            <person name="Kniemeyer O."/>
            <person name="Schroeckh V."/>
            <person name="Hertweck C."/>
            <person name="Hube B."/>
            <person name="White T.C."/>
            <person name="Platzer M."/>
            <person name="Guthke R."/>
            <person name="Heitman J."/>
            <person name="Woestemeyer J."/>
            <person name="Zipfel P.F."/>
            <person name="Monod M."/>
            <person name="Brakhage A.A."/>
        </authorList>
    </citation>
    <scope>NUCLEOTIDE SEQUENCE [LARGE SCALE GENOMIC DNA]</scope>
    <source>
        <strain evidence="3">ATCC MYA-4681 / CBS 112371</strain>
    </source>
</reference>
<feature type="compositionally biased region" description="Basic and acidic residues" evidence="1">
    <location>
        <begin position="241"/>
        <end position="255"/>
    </location>
</feature>
<feature type="region of interest" description="Disordered" evidence="1">
    <location>
        <begin position="200"/>
        <end position="255"/>
    </location>
</feature>
<feature type="compositionally biased region" description="Basic and acidic residues" evidence="1">
    <location>
        <begin position="70"/>
        <end position="82"/>
    </location>
</feature>
<dbReference type="GO" id="GO:0051879">
    <property type="term" value="F:Hsp90 protein binding"/>
    <property type="evidence" value="ECO:0007669"/>
    <property type="project" value="InterPro"/>
</dbReference>
<dbReference type="STRING" id="663331.D4AZV4"/>
<dbReference type="GO" id="GO:0005829">
    <property type="term" value="C:cytosol"/>
    <property type="evidence" value="ECO:0007669"/>
    <property type="project" value="TreeGrafter"/>
</dbReference>